<protein>
    <submittedName>
        <fullName evidence="1">Uncharacterized protein</fullName>
    </submittedName>
</protein>
<evidence type="ECO:0000313" key="1">
    <source>
        <dbReference type="EMBL" id="OIQ66853.1"/>
    </source>
</evidence>
<reference evidence="1" key="1">
    <citation type="submission" date="2016-10" db="EMBL/GenBank/DDBJ databases">
        <title>Sequence of Gallionella enrichment culture.</title>
        <authorList>
            <person name="Poehlein A."/>
            <person name="Muehling M."/>
            <person name="Daniel R."/>
        </authorList>
    </citation>
    <scope>NUCLEOTIDE SEQUENCE</scope>
</reference>
<name>A0A1J5PTG3_9ZZZZ</name>
<proteinExistence type="predicted"/>
<organism evidence="1">
    <name type="scientific">mine drainage metagenome</name>
    <dbReference type="NCBI Taxonomy" id="410659"/>
    <lineage>
        <taxon>unclassified sequences</taxon>
        <taxon>metagenomes</taxon>
        <taxon>ecological metagenomes</taxon>
    </lineage>
</organism>
<dbReference type="EMBL" id="MLJW01006320">
    <property type="protein sequence ID" value="OIQ66853.1"/>
    <property type="molecule type" value="Genomic_DNA"/>
</dbReference>
<sequence>MRFLKVFTAFAVAAFSFAPPSMAYGLFGHVAAYATGAVIAHETERAIDGHYARENAGGVQADGRYAAVAPKSAALPNPRLTPGAIDPRVTQSNLRETVCRPGGYTRSVRPPESYTEPLKRRLIAEYGYSDRRMYDYELDHLIPLSVGGAPSDSRNLWPEAHHVIGGWGSYAKDRLELRIHDMLCRGEISLAQAQQAFAGNWINAYQQYVGPTPNDTPMRWMRREGNNSK</sequence>
<gene>
    <name evidence="1" type="ORF">GALL_515750</name>
</gene>
<accession>A0A1J5PTG3</accession>
<dbReference type="AlphaFoldDB" id="A0A1J5PTG3"/>
<comment type="caution">
    <text evidence="1">The sequence shown here is derived from an EMBL/GenBank/DDBJ whole genome shotgun (WGS) entry which is preliminary data.</text>
</comment>